<name>A0A4Y2N1H4_ARAVE</name>
<evidence type="ECO:0000313" key="1">
    <source>
        <dbReference type="EMBL" id="GBN33185.1"/>
    </source>
</evidence>
<gene>
    <name evidence="1" type="ORF">AVEN_28467_1</name>
</gene>
<dbReference type="Proteomes" id="UP000499080">
    <property type="component" value="Unassembled WGS sequence"/>
</dbReference>
<comment type="caution">
    <text evidence="1">The sequence shown here is derived from an EMBL/GenBank/DDBJ whole genome shotgun (WGS) entry which is preliminary data.</text>
</comment>
<organism evidence="1 2">
    <name type="scientific">Araneus ventricosus</name>
    <name type="common">Orbweaver spider</name>
    <name type="synonym">Epeira ventricosa</name>
    <dbReference type="NCBI Taxonomy" id="182803"/>
    <lineage>
        <taxon>Eukaryota</taxon>
        <taxon>Metazoa</taxon>
        <taxon>Ecdysozoa</taxon>
        <taxon>Arthropoda</taxon>
        <taxon>Chelicerata</taxon>
        <taxon>Arachnida</taxon>
        <taxon>Araneae</taxon>
        <taxon>Araneomorphae</taxon>
        <taxon>Entelegynae</taxon>
        <taxon>Araneoidea</taxon>
        <taxon>Araneidae</taxon>
        <taxon>Araneus</taxon>
    </lineage>
</organism>
<reference evidence="1 2" key="1">
    <citation type="journal article" date="2019" name="Sci. Rep.">
        <title>Orb-weaving spider Araneus ventricosus genome elucidates the spidroin gene catalogue.</title>
        <authorList>
            <person name="Kono N."/>
            <person name="Nakamura H."/>
            <person name="Ohtoshi R."/>
            <person name="Moran D.A.P."/>
            <person name="Shinohara A."/>
            <person name="Yoshida Y."/>
            <person name="Fujiwara M."/>
            <person name="Mori M."/>
            <person name="Tomita M."/>
            <person name="Arakawa K."/>
        </authorList>
    </citation>
    <scope>NUCLEOTIDE SEQUENCE [LARGE SCALE GENOMIC DNA]</scope>
</reference>
<evidence type="ECO:0000313" key="2">
    <source>
        <dbReference type="Proteomes" id="UP000499080"/>
    </source>
</evidence>
<protein>
    <submittedName>
        <fullName evidence="1">Uncharacterized protein</fullName>
    </submittedName>
</protein>
<dbReference type="AlphaFoldDB" id="A0A4Y2N1H4"/>
<accession>A0A4Y2N1H4</accession>
<sequence length="118" mass="13240">MDLFIELKNDCTSFRQDIYSEVDGFPKLMCPTITNNQSDEPLPPIARSLQHEIFEAELKSKVSTHASVAQSTSAIPEVGNQVLKPILKNLGLIFDKNLSFMPHLNAIQSKVEKLQEEV</sequence>
<proteinExistence type="predicted"/>
<dbReference type="EMBL" id="BGPR01008347">
    <property type="protein sequence ID" value="GBN33185.1"/>
    <property type="molecule type" value="Genomic_DNA"/>
</dbReference>
<keyword evidence="2" id="KW-1185">Reference proteome</keyword>